<evidence type="ECO:0000256" key="1">
    <source>
        <dbReference type="ARBA" id="ARBA00009136"/>
    </source>
</evidence>
<dbReference type="AlphaFoldDB" id="A0A2I1HHR2"/>
<dbReference type="SUPFAM" id="SSF57756">
    <property type="entry name" value="Retrovirus zinc finger-like domains"/>
    <property type="match status" value="1"/>
</dbReference>
<feature type="region of interest" description="Disordered" evidence="6">
    <location>
        <begin position="63"/>
        <end position="84"/>
    </location>
</feature>
<dbReference type="Pfam" id="PF00098">
    <property type="entry name" value="zf-CCHC"/>
    <property type="match status" value="1"/>
</dbReference>
<dbReference type="VEuPathDB" id="FungiDB:RhiirA1_482476"/>
<dbReference type="GO" id="GO:0008270">
    <property type="term" value="F:zinc ion binding"/>
    <property type="evidence" value="ECO:0007669"/>
    <property type="project" value="UniProtKB-KW"/>
</dbReference>
<dbReference type="Gene3D" id="2.40.70.10">
    <property type="entry name" value="Acid Proteases"/>
    <property type="match status" value="2"/>
</dbReference>
<keyword evidence="4" id="KW-0378">Hydrolase</keyword>
<evidence type="ECO:0000259" key="7">
    <source>
        <dbReference type="PROSITE" id="PS50158"/>
    </source>
</evidence>
<evidence type="ECO:0000256" key="3">
    <source>
        <dbReference type="ARBA" id="ARBA00022750"/>
    </source>
</evidence>
<feature type="domain" description="CCHC-type" evidence="7">
    <location>
        <begin position="92"/>
        <end position="107"/>
    </location>
</feature>
<keyword evidence="5" id="KW-0479">Metal-binding</keyword>
<keyword evidence="2" id="KW-0645">Protease</keyword>
<dbReference type="Proteomes" id="UP000234323">
    <property type="component" value="Unassembled WGS sequence"/>
</dbReference>
<sequence length="844" mass="95057">PHNDQTWNAAVDRAKAYELTHQDQHAVNAYLNKFAPAGTSTQTEDLYKAIQDLTRQVQQLSTGNRGYRGNNYRNPQQVTPQPQQSLNRRIVCYSCGQPGHIVRNCPDRNNNTTSVANNGEGRSNPQPTSVGNSNNNQLAQLQQLLAQLVPQETDKDQTTRSKARLNPLEGIAKDKTLEEDEAQIRVTQFHPKKKQPIKTAEPRRTVLQKNTKKKPTTTAPINKMVEPYTPQQFFDQVANITNGQLLAMNPKFGLTIAKQLRKPVIRKKDEDSEKIQTKNAVNNETPEDGGIAELQDLMQANTSSNSKSSALYCDASIKHIQFPLILDSGSAGSIISLSLLKDLDMEITRASKTVMVNVNGERRRPLGAVSDIPLKIHDQIIPMDAIVTDADSYAAIVGNDWLRKTKAILDYDNDTMTIKWKETYSATRTTRSKIRLNPLEGIAKDKMVEEDEAQIWATQFYPKKKQPVKTAEPRKMVLQKNTKKKPTTTAPINEMVEPYTPQQFFDQVANITNGQLLAMNPKFGLTVAKQLRKPVIRKKDEDSEKIQTKNTVNNETPEDGGIAELQDLMQANTSSDSKSSALYCDASIKHIQFPLILDSGSAGSIISLSLLKDLDMEITRASKTVMVNVNGERRRPLGAVSDIPLKIHDQIIPMDAIVTDADSYAAIVGNDWLRKTKAILDYDNDTMTIKWKGDVIKVSTECRETPHHIISIEVPDIEPDKEPDEELDDEAIEDSDEEYESEDETTQEQLYCHTQFITQKEAQEIEDGLRGTALIENDYYYQYKETEIGKFHTGNLDEDQQQKFDEFIKKYNNLFAWNSNDFESVVHQRGNTTTLGGRFNCAIK</sequence>
<evidence type="ECO:0000256" key="2">
    <source>
        <dbReference type="ARBA" id="ARBA00022670"/>
    </source>
</evidence>
<proteinExistence type="inferred from homology"/>
<dbReference type="VEuPathDB" id="FungiDB:FUN_001733"/>
<evidence type="ECO:0000256" key="5">
    <source>
        <dbReference type="PROSITE-ProRule" id="PRU00047"/>
    </source>
</evidence>
<dbReference type="PANTHER" id="PTHR12917">
    <property type="entry name" value="ASPARTYL PROTEASE DDI-RELATED"/>
    <property type="match status" value="1"/>
</dbReference>
<dbReference type="SMART" id="SM00343">
    <property type="entry name" value="ZnF_C2HC"/>
    <property type="match status" value="1"/>
</dbReference>
<dbReference type="GO" id="GO:0004190">
    <property type="term" value="F:aspartic-type endopeptidase activity"/>
    <property type="evidence" value="ECO:0007669"/>
    <property type="project" value="UniProtKB-KW"/>
</dbReference>
<dbReference type="PANTHER" id="PTHR12917:SF1">
    <property type="entry name" value="AT13091P"/>
    <property type="match status" value="1"/>
</dbReference>
<dbReference type="Pfam" id="PF08284">
    <property type="entry name" value="RVP_2"/>
    <property type="match status" value="2"/>
</dbReference>
<feature type="compositionally biased region" description="Polar residues" evidence="6">
    <location>
        <begin position="75"/>
        <end position="84"/>
    </location>
</feature>
<dbReference type="GO" id="GO:0006508">
    <property type="term" value="P:proteolysis"/>
    <property type="evidence" value="ECO:0007669"/>
    <property type="project" value="UniProtKB-KW"/>
</dbReference>
<keyword evidence="9" id="KW-1185">Reference proteome</keyword>
<protein>
    <recommendedName>
        <fullName evidence="7">CCHC-type domain-containing protein</fullName>
    </recommendedName>
</protein>
<dbReference type="CDD" id="cd00303">
    <property type="entry name" value="retropepsin_like"/>
    <property type="match status" value="2"/>
</dbReference>
<dbReference type="VEuPathDB" id="FungiDB:RhiirA1_403048"/>
<organism evidence="8 9">
    <name type="scientific">Rhizophagus irregularis</name>
    <dbReference type="NCBI Taxonomy" id="588596"/>
    <lineage>
        <taxon>Eukaryota</taxon>
        <taxon>Fungi</taxon>
        <taxon>Fungi incertae sedis</taxon>
        <taxon>Mucoromycota</taxon>
        <taxon>Glomeromycotina</taxon>
        <taxon>Glomeromycetes</taxon>
        <taxon>Glomerales</taxon>
        <taxon>Glomeraceae</taxon>
        <taxon>Rhizophagus</taxon>
    </lineage>
</organism>
<dbReference type="InterPro" id="IPR036875">
    <property type="entry name" value="Znf_CCHC_sf"/>
</dbReference>
<accession>A0A2I1HHR2</accession>
<dbReference type="VEuPathDB" id="FungiDB:RhiirFUN_021935"/>
<feature type="non-terminal residue" evidence="8">
    <location>
        <position position="1"/>
    </location>
</feature>
<reference evidence="8 9" key="1">
    <citation type="submission" date="2015-10" db="EMBL/GenBank/DDBJ databases">
        <title>Genome analyses suggest a sexual origin of heterokaryosis in a supposedly ancient asexual fungus.</title>
        <authorList>
            <person name="Ropars J."/>
            <person name="Sedzielewska K."/>
            <person name="Noel J."/>
            <person name="Charron P."/>
            <person name="Farinelli L."/>
            <person name="Marton T."/>
            <person name="Kruger M."/>
            <person name="Pelin A."/>
            <person name="Brachmann A."/>
            <person name="Corradi N."/>
        </authorList>
    </citation>
    <scope>NUCLEOTIDE SEQUENCE [LARGE SCALE GENOMIC DNA]</scope>
    <source>
        <strain evidence="8 9">A4</strain>
    </source>
</reference>
<feature type="region of interest" description="Disordered" evidence="6">
    <location>
        <begin position="714"/>
        <end position="744"/>
    </location>
</feature>
<comment type="similarity">
    <text evidence="1">Belongs to the DDI1 family.</text>
</comment>
<feature type="compositionally biased region" description="Acidic residues" evidence="6">
    <location>
        <begin position="715"/>
        <end position="744"/>
    </location>
</feature>
<dbReference type="SUPFAM" id="SSF50630">
    <property type="entry name" value="Acid proteases"/>
    <property type="match status" value="2"/>
</dbReference>
<dbReference type="Gene3D" id="4.10.60.10">
    <property type="entry name" value="Zinc finger, CCHC-type"/>
    <property type="match status" value="1"/>
</dbReference>
<dbReference type="InterPro" id="IPR021109">
    <property type="entry name" value="Peptidase_aspartic_dom_sf"/>
</dbReference>
<keyword evidence="5" id="KW-0863">Zinc-finger</keyword>
<comment type="caution">
    <text evidence="8">The sequence shown here is derived from an EMBL/GenBank/DDBJ whole genome shotgun (WGS) entry which is preliminary data.</text>
</comment>
<dbReference type="InterPro" id="IPR001878">
    <property type="entry name" value="Znf_CCHC"/>
</dbReference>
<dbReference type="VEuPathDB" id="FungiDB:FUN_003738"/>
<feature type="compositionally biased region" description="Polar residues" evidence="6">
    <location>
        <begin position="107"/>
        <end position="133"/>
    </location>
</feature>
<dbReference type="VEuPathDB" id="FungiDB:FUN_004970"/>
<dbReference type="PROSITE" id="PS50158">
    <property type="entry name" value="ZF_CCHC"/>
    <property type="match status" value="1"/>
</dbReference>
<dbReference type="GO" id="GO:0003676">
    <property type="term" value="F:nucleic acid binding"/>
    <property type="evidence" value="ECO:0007669"/>
    <property type="project" value="InterPro"/>
</dbReference>
<feature type="region of interest" description="Disordered" evidence="6">
    <location>
        <begin position="101"/>
        <end position="134"/>
    </location>
</feature>
<name>A0A2I1HHR2_9GLOM</name>
<keyword evidence="3" id="KW-0064">Aspartyl protease</keyword>
<evidence type="ECO:0000313" key="8">
    <source>
        <dbReference type="EMBL" id="PKY58414.1"/>
    </source>
</evidence>
<evidence type="ECO:0000256" key="6">
    <source>
        <dbReference type="SAM" id="MobiDB-lite"/>
    </source>
</evidence>
<evidence type="ECO:0000256" key="4">
    <source>
        <dbReference type="ARBA" id="ARBA00022801"/>
    </source>
</evidence>
<gene>
    <name evidence="8" type="ORF">RhiirA4_480314</name>
</gene>
<keyword evidence="5" id="KW-0862">Zinc</keyword>
<evidence type="ECO:0000313" key="9">
    <source>
        <dbReference type="Proteomes" id="UP000234323"/>
    </source>
</evidence>
<dbReference type="EMBL" id="LLXI01003003">
    <property type="protein sequence ID" value="PKY58414.1"/>
    <property type="molecule type" value="Genomic_DNA"/>
</dbReference>
<feature type="compositionally biased region" description="Low complexity" evidence="6">
    <location>
        <begin position="63"/>
        <end position="74"/>
    </location>
</feature>